<proteinExistence type="predicted"/>
<comment type="caution">
    <text evidence="2">The sequence shown here is derived from an EMBL/GenBank/DDBJ whole genome shotgun (WGS) entry which is preliminary data.</text>
</comment>
<sequence length="158" mass="17844">MRPCPSVQARPGAPGQAPGLQDGLRRACRGAPLVCRTAAPAWAERFSPAAADAPDQLRAENPDLQPSTSARVTPFVRELEPTRTAPSVKDTGTLRPSAEWYPAWMQYRRREDNYVFWQDKFMRCSTDIPCEQRRGTGRVHLLPPVARPIPRPTFFWLF</sequence>
<feature type="region of interest" description="Disordered" evidence="1">
    <location>
        <begin position="51"/>
        <end position="92"/>
    </location>
</feature>
<dbReference type="AlphaFoldDB" id="A0A2J7ZQ51"/>
<name>A0A2J7ZQ51_9CHLO</name>
<keyword evidence="3" id="KW-1185">Reference proteome</keyword>
<evidence type="ECO:0000313" key="2">
    <source>
        <dbReference type="EMBL" id="PNH02395.1"/>
    </source>
</evidence>
<feature type="region of interest" description="Disordered" evidence="1">
    <location>
        <begin position="1"/>
        <end position="23"/>
    </location>
</feature>
<reference evidence="2 3" key="1">
    <citation type="journal article" date="2017" name="Mol. Biol. Evol.">
        <title>The 4-celled Tetrabaena socialis nuclear genome reveals the essential components for genetic control of cell number at the origin of multicellularity in the volvocine lineage.</title>
        <authorList>
            <person name="Featherston J."/>
            <person name="Arakaki Y."/>
            <person name="Hanschen E.R."/>
            <person name="Ferris P.J."/>
            <person name="Michod R.E."/>
            <person name="Olson B.J.S.C."/>
            <person name="Nozaki H."/>
            <person name="Durand P.M."/>
        </authorList>
    </citation>
    <scope>NUCLEOTIDE SEQUENCE [LARGE SCALE GENOMIC DNA]</scope>
    <source>
        <strain evidence="2 3">NIES-571</strain>
    </source>
</reference>
<evidence type="ECO:0000256" key="1">
    <source>
        <dbReference type="SAM" id="MobiDB-lite"/>
    </source>
</evidence>
<protein>
    <submittedName>
        <fullName evidence="2">Uncharacterized protein</fullName>
    </submittedName>
</protein>
<dbReference type="EMBL" id="PGGS01000663">
    <property type="protein sequence ID" value="PNH02395.1"/>
    <property type="molecule type" value="Genomic_DNA"/>
</dbReference>
<gene>
    <name evidence="2" type="ORF">TSOC_011635</name>
</gene>
<dbReference type="Proteomes" id="UP000236333">
    <property type="component" value="Unassembled WGS sequence"/>
</dbReference>
<organism evidence="2 3">
    <name type="scientific">Tetrabaena socialis</name>
    <dbReference type="NCBI Taxonomy" id="47790"/>
    <lineage>
        <taxon>Eukaryota</taxon>
        <taxon>Viridiplantae</taxon>
        <taxon>Chlorophyta</taxon>
        <taxon>core chlorophytes</taxon>
        <taxon>Chlorophyceae</taxon>
        <taxon>CS clade</taxon>
        <taxon>Chlamydomonadales</taxon>
        <taxon>Tetrabaenaceae</taxon>
        <taxon>Tetrabaena</taxon>
    </lineage>
</organism>
<dbReference type="OrthoDB" id="521683at2759"/>
<evidence type="ECO:0000313" key="3">
    <source>
        <dbReference type="Proteomes" id="UP000236333"/>
    </source>
</evidence>
<accession>A0A2J7ZQ51</accession>